<dbReference type="Gene3D" id="3.60.21.10">
    <property type="match status" value="1"/>
</dbReference>
<evidence type="ECO:0000256" key="4">
    <source>
        <dbReference type="ARBA" id="ARBA00025742"/>
    </source>
</evidence>
<dbReference type="Pfam" id="PF00149">
    <property type="entry name" value="Metallophos"/>
    <property type="match status" value="1"/>
</dbReference>
<sequence length="262" mass="29028">MRITSKHQQYVDLIQITDCHLEHDSLTTLASVNTNDSFLAVLDQVASETADAIFATGDIASGGSHEAYQRFITATNNLSSPVLWLPGNHDEPAIMSAHKPLIFEAEFNNWLVIQLDSKQQGQVGGRLGGEQLQRLQNTIAETEAEFILLFIHHHTLDIGCQWIDRQKLEDGASFWSVIDHPKVKAVICGHVHQASDIIHQGVRVISTPSTCIQFKANSDDFALIDLAPGYRRIRLHHTGQIETGVVRLDGNRFAADLNSSGY</sequence>
<dbReference type="Proteomes" id="UP000838100">
    <property type="component" value="Unassembled WGS sequence"/>
</dbReference>
<evidence type="ECO:0000259" key="5">
    <source>
        <dbReference type="Pfam" id="PF00149"/>
    </source>
</evidence>
<comment type="similarity">
    <text evidence="4">Belongs to the cyclic nucleotide phosphodiesterase class-III family.</text>
</comment>
<proteinExistence type="inferred from homology"/>
<keyword evidence="3" id="KW-0408">Iron</keyword>
<dbReference type="PANTHER" id="PTHR42988">
    <property type="entry name" value="PHOSPHOHYDROLASE"/>
    <property type="match status" value="1"/>
</dbReference>
<dbReference type="RefSeq" id="WP_237445508.1">
    <property type="nucleotide sequence ID" value="NZ_CAKLPX010000004.1"/>
</dbReference>
<dbReference type="EMBL" id="CAKLPX010000004">
    <property type="protein sequence ID" value="CAH0992821.1"/>
    <property type="molecule type" value="Genomic_DNA"/>
</dbReference>
<evidence type="ECO:0000256" key="3">
    <source>
        <dbReference type="ARBA" id="ARBA00023004"/>
    </source>
</evidence>
<dbReference type="InterPro" id="IPR004843">
    <property type="entry name" value="Calcineurin-like_PHP"/>
</dbReference>
<gene>
    <name evidence="6" type="primary">cpdA_2</name>
    <name evidence="6" type="ORF">SIN8267_02958</name>
</gene>
<feature type="domain" description="Calcineurin-like phosphoesterase" evidence="5">
    <location>
        <begin position="14"/>
        <end position="193"/>
    </location>
</feature>
<dbReference type="NCBIfam" id="NF008359">
    <property type="entry name" value="PRK11148.1"/>
    <property type="match status" value="1"/>
</dbReference>
<dbReference type="EC" id="3.1.4.53" evidence="6"/>
<accession>A0ABM9AHW5</accession>
<evidence type="ECO:0000313" key="7">
    <source>
        <dbReference type="Proteomes" id="UP000838100"/>
    </source>
</evidence>
<name>A0ABM9AHW5_9GAMM</name>
<evidence type="ECO:0000313" key="6">
    <source>
        <dbReference type="EMBL" id="CAH0992821.1"/>
    </source>
</evidence>
<keyword evidence="2 6" id="KW-0378">Hydrolase</keyword>
<protein>
    <submittedName>
        <fullName evidence="6">3',5'-cyclic adenosine monophosphate phosphodiesterase CpdA</fullName>
        <ecNumber evidence="6">3.1.4.53</ecNumber>
    </submittedName>
</protein>
<reference evidence="6" key="1">
    <citation type="submission" date="2021-12" db="EMBL/GenBank/DDBJ databases">
        <authorList>
            <person name="Rodrigo-Torres L."/>
            <person name="Arahal R. D."/>
            <person name="Lucena T."/>
        </authorList>
    </citation>
    <scope>NUCLEOTIDE SEQUENCE</scope>
    <source>
        <strain evidence="6">CECT 8267</strain>
    </source>
</reference>
<evidence type="ECO:0000256" key="1">
    <source>
        <dbReference type="ARBA" id="ARBA00022723"/>
    </source>
</evidence>
<keyword evidence="1" id="KW-0479">Metal-binding</keyword>
<keyword evidence="7" id="KW-1185">Reference proteome</keyword>
<dbReference type="InterPro" id="IPR029052">
    <property type="entry name" value="Metallo-depent_PP-like"/>
</dbReference>
<dbReference type="GO" id="GO:0004115">
    <property type="term" value="F:3',5'-cyclic-AMP phosphodiesterase activity"/>
    <property type="evidence" value="ECO:0007669"/>
    <property type="project" value="UniProtKB-EC"/>
</dbReference>
<evidence type="ECO:0000256" key="2">
    <source>
        <dbReference type="ARBA" id="ARBA00022801"/>
    </source>
</evidence>
<comment type="caution">
    <text evidence="6">The sequence shown here is derived from an EMBL/GenBank/DDBJ whole genome shotgun (WGS) entry which is preliminary data.</text>
</comment>
<dbReference type="SUPFAM" id="SSF56300">
    <property type="entry name" value="Metallo-dependent phosphatases"/>
    <property type="match status" value="1"/>
</dbReference>
<organism evidence="6 7">
    <name type="scientific">Sinobacterium norvegicum</name>
    <dbReference type="NCBI Taxonomy" id="1641715"/>
    <lineage>
        <taxon>Bacteria</taxon>
        <taxon>Pseudomonadati</taxon>
        <taxon>Pseudomonadota</taxon>
        <taxon>Gammaproteobacteria</taxon>
        <taxon>Cellvibrionales</taxon>
        <taxon>Spongiibacteraceae</taxon>
        <taxon>Sinobacterium</taxon>
    </lineage>
</organism>
<dbReference type="PANTHER" id="PTHR42988:SF2">
    <property type="entry name" value="CYCLIC NUCLEOTIDE PHOSPHODIESTERASE CBUA0032-RELATED"/>
    <property type="match status" value="1"/>
</dbReference>
<dbReference type="InterPro" id="IPR050884">
    <property type="entry name" value="CNP_phosphodiesterase-III"/>
</dbReference>